<dbReference type="SMART" id="SM00347">
    <property type="entry name" value="HTH_MARR"/>
    <property type="match status" value="1"/>
</dbReference>
<dbReference type="SUPFAM" id="SSF46785">
    <property type="entry name" value="Winged helix' DNA-binding domain"/>
    <property type="match status" value="1"/>
</dbReference>
<dbReference type="GO" id="GO:0006950">
    <property type="term" value="P:response to stress"/>
    <property type="evidence" value="ECO:0007669"/>
    <property type="project" value="TreeGrafter"/>
</dbReference>
<dbReference type="Proteomes" id="UP000029846">
    <property type="component" value="Unassembled WGS sequence"/>
</dbReference>
<evidence type="ECO:0000256" key="1">
    <source>
        <dbReference type="ARBA" id="ARBA00023015"/>
    </source>
</evidence>
<dbReference type="InterPro" id="IPR039422">
    <property type="entry name" value="MarR/SlyA-like"/>
</dbReference>
<dbReference type="Pfam" id="PF01047">
    <property type="entry name" value="MarR"/>
    <property type="match status" value="1"/>
</dbReference>
<dbReference type="PANTHER" id="PTHR33164">
    <property type="entry name" value="TRANSCRIPTIONAL REGULATOR, MARR FAMILY"/>
    <property type="match status" value="1"/>
</dbReference>
<dbReference type="GO" id="GO:0003677">
    <property type="term" value="F:DNA binding"/>
    <property type="evidence" value="ECO:0007669"/>
    <property type="project" value="UniProtKB-KW"/>
</dbReference>
<keyword evidence="7" id="KW-1185">Reference proteome</keyword>
<proteinExistence type="predicted"/>
<dbReference type="RefSeq" id="WP_036739512.1">
    <property type="nucleotide sequence ID" value="NZ_FOJO01000006.1"/>
</dbReference>
<dbReference type="InterPro" id="IPR023187">
    <property type="entry name" value="Tscrpt_reg_MarR-type_CS"/>
</dbReference>
<gene>
    <name evidence="5" type="ORF">IT41_06355</name>
    <name evidence="6" type="ORF">SAMN04487972_106100</name>
</gene>
<dbReference type="PANTHER" id="PTHR33164:SF95">
    <property type="entry name" value="TRANSCRIPTIONAL REGULATOR"/>
    <property type="match status" value="1"/>
</dbReference>
<reference evidence="5 7" key="1">
    <citation type="submission" date="2014-09" db="EMBL/GenBank/DDBJ databases">
        <authorList>
            <person name="McGinnis J.M."/>
            <person name="Wolfgang W.J."/>
        </authorList>
    </citation>
    <scope>NUCLEOTIDE SEQUENCE [LARGE SCALE GENOMIC DNA]</scope>
    <source>
        <strain evidence="5 7">JCM 14014</strain>
    </source>
</reference>
<dbReference type="GO" id="GO:0003700">
    <property type="term" value="F:DNA-binding transcription factor activity"/>
    <property type="evidence" value="ECO:0007669"/>
    <property type="project" value="InterPro"/>
</dbReference>
<dbReference type="EMBL" id="JRKN01000006">
    <property type="protein sequence ID" value="KGJ05385.1"/>
    <property type="molecule type" value="Genomic_DNA"/>
</dbReference>
<organism evidence="5 7">
    <name type="scientific">Paracoccus halophilus</name>
    <dbReference type="NCBI Taxonomy" id="376733"/>
    <lineage>
        <taxon>Bacteria</taxon>
        <taxon>Pseudomonadati</taxon>
        <taxon>Pseudomonadota</taxon>
        <taxon>Alphaproteobacteria</taxon>
        <taxon>Rhodobacterales</taxon>
        <taxon>Paracoccaceae</taxon>
        <taxon>Paracoccus</taxon>
    </lineage>
</organism>
<accession>A0A099F3U3</accession>
<dbReference type="PROSITE" id="PS50995">
    <property type="entry name" value="HTH_MARR_2"/>
    <property type="match status" value="1"/>
</dbReference>
<evidence type="ECO:0000256" key="2">
    <source>
        <dbReference type="ARBA" id="ARBA00023125"/>
    </source>
</evidence>
<name>A0A099F3U3_9RHOB</name>
<keyword evidence="3" id="KW-0804">Transcription</keyword>
<dbReference type="PRINTS" id="PR00598">
    <property type="entry name" value="HTHMARR"/>
</dbReference>
<reference evidence="5 7" key="2">
    <citation type="submission" date="2014-10" db="EMBL/GenBank/DDBJ databases">
        <title>Paracoccus sanguinis sp. nov., isolated from clinical specimens of New York State patients.</title>
        <authorList>
            <person name="Mingle L.A."/>
            <person name="Cole J.A."/>
            <person name="Lapierre P."/>
            <person name="Musser K.A."/>
        </authorList>
    </citation>
    <scope>NUCLEOTIDE SEQUENCE [LARGE SCALE GENOMIC DNA]</scope>
    <source>
        <strain evidence="5 7">JCM 14014</strain>
    </source>
</reference>
<dbReference type="Gene3D" id="1.10.10.10">
    <property type="entry name" value="Winged helix-like DNA-binding domain superfamily/Winged helix DNA-binding domain"/>
    <property type="match status" value="1"/>
</dbReference>
<sequence>MSVKLRMAGHLIRRLHQVSTHIFTQRMREAGFDLTPVQFAALESLRHNPGTDQAGLAQAVAKDRATIGAVVDRLEQKGLIARSVSQRDKRARVLALTEQGQNTIAAVLPVVEALQRDMLPGLSDAEYAQFIALASKAAEAAETLDTGAG</sequence>
<reference evidence="6 8" key="3">
    <citation type="submission" date="2016-10" db="EMBL/GenBank/DDBJ databases">
        <authorList>
            <person name="de Groot N.N."/>
        </authorList>
    </citation>
    <scope>NUCLEOTIDE SEQUENCE [LARGE SCALE GENOMIC DNA]</scope>
    <source>
        <strain evidence="6 8">CGMCC 1.6117</strain>
    </source>
</reference>
<dbReference type="PROSITE" id="PS01117">
    <property type="entry name" value="HTH_MARR_1"/>
    <property type="match status" value="1"/>
</dbReference>
<evidence type="ECO:0000313" key="7">
    <source>
        <dbReference type="Proteomes" id="UP000029846"/>
    </source>
</evidence>
<dbReference type="InterPro" id="IPR036388">
    <property type="entry name" value="WH-like_DNA-bd_sf"/>
</dbReference>
<dbReference type="AlphaFoldDB" id="A0A099F3U3"/>
<feature type="domain" description="HTH marR-type" evidence="4">
    <location>
        <begin position="8"/>
        <end position="139"/>
    </location>
</feature>
<evidence type="ECO:0000313" key="8">
    <source>
        <dbReference type="Proteomes" id="UP000182312"/>
    </source>
</evidence>
<dbReference type="eggNOG" id="COG1846">
    <property type="taxonomic scope" value="Bacteria"/>
</dbReference>
<dbReference type="OrthoDB" id="7349109at2"/>
<evidence type="ECO:0000259" key="4">
    <source>
        <dbReference type="PROSITE" id="PS50995"/>
    </source>
</evidence>
<dbReference type="InterPro" id="IPR036390">
    <property type="entry name" value="WH_DNA-bd_sf"/>
</dbReference>
<evidence type="ECO:0000256" key="3">
    <source>
        <dbReference type="ARBA" id="ARBA00023163"/>
    </source>
</evidence>
<dbReference type="Proteomes" id="UP000182312">
    <property type="component" value="Unassembled WGS sequence"/>
</dbReference>
<protein>
    <submittedName>
        <fullName evidence="5">MarR family transcriptional regulator</fullName>
    </submittedName>
    <submittedName>
        <fullName evidence="6">Transcriptional regulator, MarR family</fullName>
    </submittedName>
</protein>
<keyword evidence="1" id="KW-0805">Transcription regulation</keyword>
<dbReference type="EMBL" id="FOJO01000006">
    <property type="protein sequence ID" value="SFA48995.1"/>
    <property type="molecule type" value="Genomic_DNA"/>
</dbReference>
<dbReference type="InterPro" id="IPR000835">
    <property type="entry name" value="HTH_MarR-typ"/>
</dbReference>
<dbReference type="STRING" id="376733.SAMN04487972_106100"/>
<keyword evidence="2" id="KW-0238">DNA-binding</keyword>
<evidence type="ECO:0000313" key="6">
    <source>
        <dbReference type="EMBL" id="SFA48995.1"/>
    </source>
</evidence>
<evidence type="ECO:0000313" key="5">
    <source>
        <dbReference type="EMBL" id="KGJ05385.1"/>
    </source>
</evidence>